<dbReference type="PANTHER" id="PTHR11774">
    <property type="entry name" value="GERANYLGERANYL TRANSFERASE TYPE BETA SUBUNIT"/>
    <property type="match status" value="1"/>
</dbReference>
<evidence type="ECO:0000256" key="2">
    <source>
        <dbReference type="ARBA" id="ARBA00010497"/>
    </source>
</evidence>
<keyword evidence="6" id="KW-0677">Repeat</keyword>
<evidence type="ECO:0000313" key="10">
    <source>
        <dbReference type="Proteomes" id="UP001165065"/>
    </source>
</evidence>
<dbReference type="GO" id="GO:0005953">
    <property type="term" value="C:CAAX-protein geranylgeranyltransferase complex"/>
    <property type="evidence" value="ECO:0007669"/>
    <property type="project" value="TreeGrafter"/>
</dbReference>
<dbReference type="Gene3D" id="1.50.10.20">
    <property type="match status" value="1"/>
</dbReference>
<protein>
    <recommendedName>
        <fullName evidence="8">Prenyltransferase alpha-alpha toroid domain-containing protein</fullName>
    </recommendedName>
</protein>
<dbReference type="InterPro" id="IPR008930">
    <property type="entry name" value="Terpenoid_cyclase/PrenylTrfase"/>
</dbReference>
<keyword evidence="3" id="KW-0637">Prenyltransferase</keyword>
<evidence type="ECO:0000313" key="9">
    <source>
        <dbReference type="EMBL" id="GMI41921.1"/>
    </source>
</evidence>
<evidence type="ECO:0000256" key="7">
    <source>
        <dbReference type="ARBA" id="ARBA00022833"/>
    </source>
</evidence>
<dbReference type="Proteomes" id="UP001165065">
    <property type="component" value="Unassembled WGS sequence"/>
</dbReference>
<organism evidence="9 10">
    <name type="scientific">Triparma columacea</name>
    <dbReference type="NCBI Taxonomy" id="722753"/>
    <lineage>
        <taxon>Eukaryota</taxon>
        <taxon>Sar</taxon>
        <taxon>Stramenopiles</taxon>
        <taxon>Ochrophyta</taxon>
        <taxon>Bolidophyceae</taxon>
        <taxon>Parmales</taxon>
        <taxon>Triparmaceae</taxon>
        <taxon>Triparma</taxon>
    </lineage>
</organism>
<sequence>MTDTEEKQSYSQKLHWQYLHYSLSGLPGAYSGLDTNRLTLVHFLVHSLSITSDVRLFAPQSSEVRSRLISWILNLLVTSGTGPTATAGFTGGTSIGNPFTPFTPTSSSSSSPPPPRVETTHHIAMTYCALLTLLSLSYDITTLPCHAIMNGVKSLQNLSPGPLQGSFKSHGEGSESDMRFNYCAVTIERVLWKCLNPTLPYDGKDCTYIDKKTLLEYCKGCKTYDGGIGLVPGLESHGGSYFTCLATLSTLDMIGEVFESEECLDRLERWGVRRQIGGMQGRTGKAEDTCYSYWVGGGIRILGTYRGGDDADKCELPEPGKVVEFIMKCQHPRFGGFGKNVGAPPDIMHTFYSLCYLSMSGVEGDKMGEVDVVLGCDGKVGEWVRRDGVGYGVCIEEHEKRMKGEGD</sequence>
<reference evidence="10" key="1">
    <citation type="journal article" date="2023" name="Commun. Biol.">
        <title>Genome analysis of Parmales, the sister group of diatoms, reveals the evolutionary specialization of diatoms from phago-mixotrophs to photoautotrophs.</title>
        <authorList>
            <person name="Ban H."/>
            <person name="Sato S."/>
            <person name="Yoshikawa S."/>
            <person name="Yamada K."/>
            <person name="Nakamura Y."/>
            <person name="Ichinomiya M."/>
            <person name="Sato N."/>
            <person name="Blanc-Mathieu R."/>
            <person name="Endo H."/>
            <person name="Kuwata A."/>
            <person name="Ogata H."/>
        </authorList>
    </citation>
    <scope>NUCLEOTIDE SEQUENCE [LARGE SCALE GENOMIC DNA]</scope>
</reference>
<dbReference type="InterPro" id="IPR045089">
    <property type="entry name" value="PGGT1B-like"/>
</dbReference>
<dbReference type="EMBL" id="BRYA01000162">
    <property type="protein sequence ID" value="GMI41921.1"/>
    <property type="molecule type" value="Genomic_DNA"/>
</dbReference>
<dbReference type="InterPro" id="IPR001330">
    <property type="entry name" value="Prenyltrans"/>
</dbReference>
<accession>A0A9W7GEJ7</accession>
<gene>
    <name evidence="9" type="ORF">TrCOL_g13739</name>
</gene>
<keyword evidence="4" id="KW-0808">Transferase</keyword>
<dbReference type="PANTHER" id="PTHR11774:SF4">
    <property type="entry name" value="GERANYLGERANYL TRANSFERASE TYPE-1 SUBUNIT BETA"/>
    <property type="match status" value="1"/>
</dbReference>
<evidence type="ECO:0000256" key="3">
    <source>
        <dbReference type="ARBA" id="ARBA00022602"/>
    </source>
</evidence>
<dbReference type="GO" id="GO:0004662">
    <property type="term" value="F:CAAX-protein geranylgeranyltransferase activity"/>
    <property type="evidence" value="ECO:0007669"/>
    <property type="project" value="TreeGrafter"/>
</dbReference>
<comment type="cofactor">
    <cofactor evidence="1">
        <name>Zn(2+)</name>
        <dbReference type="ChEBI" id="CHEBI:29105"/>
    </cofactor>
</comment>
<evidence type="ECO:0000256" key="6">
    <source>
        <dbReference type="ARBA" id="ARBA00022737"/>
    </source>
</evidence>
<name>A0A9W7GEJ7_9STRA</name>
<keyword evidence="5" id="KW-0479">Metal-binding</keyword>
<dbReference type="AlphaFoldDB" id="A0A9W7GEJ7"/>
<evidence type="ECO:0000256" key="4">
    <source>
        <dbReference type="ARBA" id="ARBA00022679"/>
    </source>
</evidence>
<comment type="similarity">
    <text evidence="2">Belongs to the protein prenyltransferase subunit beta family.</text>
</comment>
<dbReference type="Pfam" id="PF00432">
    <property type="entry name" value="Prenyltrans"/>
    <property type="match status" value="1"/>
</dbReference>
<keyword evidence="7" id="KW-0862">Zinc</keyword>
<evidence type="ECO:0000256" key="5">
    <source>
        <dbReference type="ARBA" id="ARBA00022723"/>
    </source>
</evidence>
<dbReference type="OrthoDB" id="24893at2759"/>
<keyword evidence="10" id="KW-1185">Reference proteome</keyword>
<comment type="caution">
    <text evidence="9">The sequence shown here is derived from an EMBL/GenBank/DDBJ whole genome shotgun (WGS) entry which is preliminary data.</text>
</comment>
<evidence type="ECO:0000259" key="8">
    <source>
        <dbReference type="Pfam" id="PF00432"/>
    </source>
</evidence>
<dbReference type="SUPFAM" id="SSF48239">
    <property type="entry name" value="Terpenoid cyclases/Protein prenyltransferases"/>
    <property type="match status" value="1"/>
</dbReference>
<proteinExistence type="inferred from homology"/>
<evidence type="ECO:0000256" key="1">
    <source>
        <dbReference type="ARBA" id="ARBA00001947"/>
    </source>
</evidence>
<dbReference type="GO" id="GO:0046872">
    <property type="term" value="F:metal ion binding"/>
    <property type="evidence" value="ECO:0007669"/>
    <property type="project" value="UniProtKB-KW"/>
</dbReference>
<feature type="domain" description="Prenyltransferase alpha-alpha toroid" evidence="8">
    <location>
        <begin position="13"/>
        <end position="374"/>
    </location>
</feature>